<reference evidence="2 3" key="1">
    <citation type="submission" date="2019-04" db="EMBL/GenBank/DDBJ databases">
        <authorList>
            <person name="Feng G."/>
            <person name="Zhu H."/>
        </authorList>
    </citation>
    <scope>NUCLEOTIDE SEQUENCE [LARGE SCALE GENOMIC DNA]</scope>
    <source>
        <strain evidence="2 3">6HR-1</strain>
    </source>
</reference>
<name>A0A4Z0NN46_9HYPH</name>
<feature type="region of interest" description="Disordered" evidence="1">
    <location>
        <begin position="1"/>
        <end position="37"/>
    </location>
</feature>
<accession>A0A4Z0NN46</accession>
<dbReference type="EMBL" id="SRLB01000012">
    <property type="protein sequence ID" value="TGD97902.1"/>
    <property type="molecule type" value="Genomic_DNA"/>
</dbReference>
<comment type="caution">
    <text evidence="2">The sequence shown here is derived from an EMBL/GenBank/DDBJ whole genome shotgun (WGS) entry which is preliminary data.</text>
</comment>
<dbReference type="AlphaFoldDB" id="A0A4Z0NN46"/>
<protein>
    <submittedName>
        <fullName evidence="2">Uncharacterized protein</fullName>
    </submittedName>
</protein>
<dbReference type="Proteomes" id="UP000297535">
    <property type="component" value="Unassembled WGS sequence"/>
</dbReference>
<evidence type="ECO:0000313" key="2">
    <source>
        <dbReference type="EMBL" id="TGD97902.1"/>
    </source>
</evidence>
<proteinExistence type="predicted"/>
<evidence type="ECO:0000256" key="1">
    <source>
        <dbReference type="SAM" id="MobiDB-lite"/>
    </source>
</evidence>
<organism evidence="2 3">
    <name type="scientific">Methylobacterium nonmethylotrophicum</name>
    <dbReference type="NCBI Taxonomy" id="1141884"/>
    <lineage>
        <taxon>Bacteria</taxon>
        <taxon>Pseudomonadati</taxon>
        <taxon>Pseudomonadota</taxon>
        <taxon>Alphaproteobacteria</taxon>
        <taxon>Hyphomicrobiales</taxon>
        <taxon>Methylobacteriaceae</taxon>
        <taxon>Methylobacterium</taxon>
    </lineage>
</organism>
<gene>
    <name evidence="2" type="ORF">EU555_17160</name>
</gene>
<evidence type="ECO:0000313" key="3">
    <source>
        <dbReference type="Proteomes" id="UP000297535"/>
    </source>
</evidence>
<dbReference type="RefSeq" id="WP_135416204.1">
    <property type="nucleotide sequence ID" value="NZ_SRLB01000012.1"/>
</dbReference>
<sequence>MTARATPVPHPVAALDLPGNARRRGRPARRQALDRTRSPLAPHLLADALLVDEREHLDLEALTADLLDGDFDRQDDDYALAPARRMHRAVRDEEDAWFANG</sequence>
<keyword evidence="3" id="KW-1185">Reference proteome</keyword>